<organism evidence="2 3">
    <name type="scientific">Pseudomonas canavaninivorans</name>
    <dbReference type="NCBI Taxonomy" id="2842348"/>
    <lineage>
        <taxon>Bacteria</taxon>
        <taxon>Pseudomonadati</taxon>
        <taxon>Pseudomonadota</taxon>
        <taxon>Gammaproteobacteria</taxon>
        <taxon>Pseudomonadales</taxon>
        <taxon>Pseudomonadaceae</taxon>
        <taxon>Pseudomonas</taxon>
    </lineage>
</organism>
<keyword evidence="1" id="KW-0732">Signal</keyword>
<evidence type="ECO:0000256" key="1">
    <source>
        <dbReference type="SAM" id="SignalP"/>
    </source>
</evidence>
<reference evidence="2 3" key="1">
    <citation type="journal article" date="2021" name="Microorganisms">
        <title>The Ever-Expanding Pseudomonas Genus: Description of 43 New Species and Partition of the Pseudomonas putida Group.</title>
        <authorList>
            <person name="Girard L."/>
            <person name="Lood C."/>
            <person name="Hofte M."/>
            <person name="Vandamme P."/>
            <person name="Rokni-Zadeh H."/>
            <person name="van Noort V."/>
            <person name="Lavigne R."/>
            <person name="De Mot R."/>
        </authorList>
    </citation>
    <scope>NUCLEOTIDE SEQUENCE [LARGE SCALE GENOMIC DNA]</scope>
    <source>
        <strain evidence="2 3">SWRI17</strain>
    </source>
</reference>
<sequence>MKGTPVVANCVVSTVLFASMPMANALTQDISAVFRPDPSKPQETGFLNTTPMSGYCAEAPSQCQAWKMFSIRLPLSVNSIRPIQAGHADVRQGAMFQVPANWRTAQIVHSGTGETEIVQVRWVGIGARYQVPGSVIELVGGGVEAGTAHTMLWNDNWGQAPSPCNSSGFSRFGDNHYEFFWRTPSETECAKKANFVIPSMAYPYVDFAYELRMPNPMRMSAGQYTGDLTIGVGPGRELDMGDVMLPSDSAITLNFRLDVEHTFKVEVPPGGNRVELVPDGGWQAWLNGGSKPSRLARDQRFHISTSSRFKMALDCQYISGNTCAIGEAGSGHSVPVDVRVTLPEGLTDFGGQPINQRRLLRDGSGTELIQPSVYVDRRPASLHFEVTRQSIEEMLDGGAKVYSGNITVIWDSEV</sequence>
<dbReference type="EMBL" id="CP077080">
    <property type="protein sequence ID" value="QXI54607.1"/>
    <property type="molecule type" value="Genomic_DNA"/>
</dbReference>
<dbReference type="RefSeq" id="WP_030138541.1">
    <property type="nucleotide sequence ID" value="NZ_CP077080.1"/>
</dbReference>
<dbReference type="Proteomes" id="UP000824066">
    <property type="component" value="Chromosome"/>
</dbReference>
<protein>
    <submittedName>
        <fullName evidence="2">Uncharacterized protein</fullName>
    </submittedName>
</protein>
<keyword evidence="3" id="KW-1185">Reference proteome</keyword>
<evidence type="ECO:0000313" key="3">
    <source>
        <dbReference type="Proteomes" id="UP000824066"/>
    </source>
</evidence>
<evidence type="ECO:0000313" key="2">
    <source>
        <dbReference type="EMBL" id="QXI54607.1"/>
    </source>
</evidence>
<feature type="chain" id="PRO_5045973604" evidence="1">
    <location>
        <begin position="26"/>
        <end position="414"/>
    </location>
</feature>
<gene>
    <name evidence="2" type="ORF">KSS97_06615</name>
</gene>
<proteinExistence type="predicted"/>
<feature type="signal peptide" evidence="1">
    <location>
        <begin position="1"/>
        <end position="25"/>
    </location>
</feature>
<accession>A0ABX8QH44</accession>
<name>A0ABX8QH44_PSECO</name>